<dbReference type="PANTHER" id="PTHR43818">
    <property type="entry name" value="BCDNA.GH03377"/>
    <property type="match status" value="1"/>
</dbReference>
<dbReference type="PROSITE" id="PS51318">
    <property type="entry name" value="TAT"/>
    <property type="match status" value="1"/>
</dbReference>
<dbReference type="Pfam" id="PF01408">
    <property type="entry name" value="GFO_IDH_MocA"/>
    <property type="match status" value="1"/>
</dbReference>
<name>A0A1T4PZZ4_9BACT</name>
<feature type="domain" description="GFO/IDH/MocA-like oxidoreductase" evidence="2">
    <location>
        <begin position="169"/>
        <end position="301"/>
    </location>
</feature>
<dbReference type="SUPFAM" id="SSF51735">
    <property type="entry name" value="NAD(P)-binding Rossmann-fold domains"/>
    <property type="match status" value="1"/>
</dbReference>
<dbReference type="GO" id="GO:0000166">
    <property type="term" value="F:nucleotide binding"/>
    <property type="evidence" value="ECO:0007669"/>
    <property type="project" value="InterPro"/>
</dbReference>
<keyword evidence="4" id="KW-1185">Reference proteome</keyword>
<dbReference type="SUPFAM" id="SSF55347">
    <property type="entry name" value="Glyceraldehyde-3-phosphate dehydrogenase-like, C-terminal domain"/>
    <property type="match status" value="1"/>
</dbReference>
<dbReference type="EMBL" id="FUWZ01000002">
    <property type="protein sequence ID" value="SJZ97085.1"/>
    <property type="molecule type" value="Genomic_DNA"/>
</dbReference>
<sequence length="405" mass="44547">MVMQDHYFSRRKFLYTSAVALSGAMFTSTLPVLGQTAAAPLKIGIIGTGNRGSGIAKLLQKIAGIELTACCDVIPAHLQRGMSLAAKGAKAYTDYRQLLNDKKVEAVIIATPLSMHYPMAKDALDAGKHVYLEKTMTYDIPQAIQLAAQVRKSGLVLQVGHQYRYYELYHRVKEVIGQNWLGKITHFECQYHRNSDWRNPVPDPSLERLVNWRMYREYSGGLIAELCGHQIDMVNYLQDAHPLRVVGMGGIDYWKDGRETWDNVRTIFEYPGGVKASVSSILSNAYKGYAIRVLGDRGTIEIQRDKAFVYSEGGKKELAVVDGVTGATKTDQTGEGVPLTFGIAGQRVPEPTTSALLAFAESIRKNIPPASSAETGKIAAIAVHMANKAIETGTSQSWQPEYDAS</sequence>
<feature type="domain" description="Gfo/Idh/MocA-like oxidoreductase N-terminal" evidence="1">
    <location>
        <begin position="41"/>
        <end position="161"/>
    </location>
</feature>
<dbReference type="Proteomes" id="UP000190367">
    <property type="component" value="Unassembled WGS sequence"/>
</dbReference>
<dbReference type="Gene3D" id="3.30.360.10">
    <property type="entry name" value="Dihydrodipicolinate Reductase, domain 2"/>
    <property type="match status" value="1"/>
</dbReference>
<evidence type="ECO:0000313" key="3">
    <source>
        <dbReference type="EMBL" id="SJZ97085.1"/>
    </source>
</evidence>
<dbReference type="Gene3D" id="3.40.50.720">
    <property type="entry name" value="NAD(P)-binding Rossmann-like Domain"/>
    <property type="match status" value="1"/>
</dbReference>
<accession>A0A1T4PZZ4</accession>
<evidence type="ECO:0000259" key="1">
    <source>
        <dbReference type="Pfam" id="PF01408"/>
    </source>
</evidence>
<dbReference type="Pfam" id="PF22725">
    <property type="entry name" value="GFO_IDH_MocA_C3"/>
    <property type="match status" value="1"/>
</dbReference>
<evidence type="ECO:0000259" key="2">
    <source>
        <dbReference type="Pfam" id="PF22725"/>
    </source>
</evidence>
<dbReference type="InterPro" id="IPR000683">
    <property type="entry name" value="Gfo/Idh/MocA-like_OxRdtase_N"/>
</dbReference>
<evidence type="ECO:0000313" key="4">
    <source>
        <dbReference type="Proteomes" id="UP000190367"/>
    </source>
</evidence>
<proteinExistence type="predicted"/>
<dbReference type="InterPro" id="IPR055170">
    <property type="entry name" value="GFO_IDH_MocA-like_dom"/>
</dbReference>
<organism evidence="3 4">
    <name type="scientific">Chitinophaga eiseniae</name>
    <dbReference type="NCBI Taxonomy" id="634771"/>
    <lineage>
        <taxon>Bacteria</taxon>
        <taxon>Pseudomonadati</taxon>
        <taxon>Bacteroidota</taxon>
        <taxon>Chitinophagia</taxon>
        <taxon>Chitinophagales</taxon>
        <taxon>Chitinophagaceae</taxon>
        <taxon>Chitinophaga</taxon>
    </lineage>
</organism>
<dbReference type="AlphaFoldDB" id="A0A1T4PZZ4"/>
<dbReference type="InterPro" id="IPR050463">
    <property type="entry name" value="Gfo/Idh/MocA_oxidrdct_glycsds"/>
</dbReference>
<dbReference type="STRING" id="634771.SAMN04488128_10295"/>
<gene>
    <name evidence="3" type="ORF">SAMN04488128_10295</name>
</gene>
<dbReference type="InterPro" id="IPR006311">
    <property type="entry name" value="TAT_signal"/>
</dbReference>
<protein>
    <submittedName>
        <fullName evidence="3">Predicted dehydrogenase</fullName>
    </submittedName>
</protein>
<dbReference type="InterPro" id="IPR036291">
    <property type="entry name" value="NAD(P)-bd_dom_sf"/>
</dbReference>
<reference evidence="4" key="1">
    <citation type="submission" date="2017-02" db="EMBL/GenBank/DDBJ databases">
        <authorList>
            <person name="Varghese N."/>
            <person name="Submissions S."/>
        </authorList>
    </citation>
    <scope>NUCLEOTIDE SEQUENCE [LARGE SCALE GENOMIC DNA]</scope>
    <source>
        <strain evidence="4">DSM 22224</strain>
    </source>
</reference>
<dbReference type="PANTHER" id="PTHR43818:SF12">
    <property type="entry name" value="NADH-DEPENDENT DEHYDROGENASE-RELATED"/>
    <property type="match status" value="1"/>
</dbReference>